<dbReference type="PROSITE" id="PS50048">
    <property type="entry name" value="ZN2_CY6_FUNGAL_2"/>
    <property type="match status" value="1"/>
</dbReference>
<dbReference type="PROSITE" id="PS00028">
    <property type="entry name" value="ZINC_FINGER_C2H2_1"/>
    <property type="match status" value="1"/>
</dbReference>
<gene>
    <name evidence="10" type="ORF">ASPCAL04808</name>
</gene>
<dbReference type="STRING" id="454130.A0A0U5C5Z4"/>
<keyword evidence="2" id="KW-0862">Zinc</keyword>
<evidence type="ECO:0000256" key="3">
    <source>
        <dbReference type="ARBA" id="ARBA00023015"/>
    </source>
</evidence>
<dbReference type="Proteomes" id="UP000054771">
    <property type="component" value="Unassembled WGS sequence"/>
</dbReference>
<name>A0A0U5C5Z4_ASPCI</name>
<dbReference type="PANTHER" id="PTHR47660:SF2">
    <property type="entry name" value="TRANSCRIPTION FACTOR WITH C2H2 AND ZN(2)-CYS(6) DNA BINDING DOMAIN (EUROFUNG)"/>
    <property type="match status" value="1"/>
</dbReference>
<dbReference type="OMA" id="RSPWLWE"/>
<feature type="domain" description="C2H2-type" evidence="9">
    <location>
        <begin position="46"/>
        <end position="73"/>
    </location>
</feature>
<evidence type="ECO:0000256" key="7">
    <source>
        <dbReference type="PROSITE-ProRule" id="PRU00042"/>
    </source>
</evidence>
<dbReference type="CDD" id="cd00067">
    <property type="entry name" value="GAL4"/>
    <property type="match status" value="1"/>
</dbReference>
<dbReference type="Gene3D" id="4.10.240.10">
    <property type="entry name" value="Zn(2)-C6 fungal-type DNA-binding domain"/>
    <property type="match status" value="1"/>
</dbReference>
<dbReference type="Pfam" id="PF00172">
    <property type="entry name" value="Zn_clus"/>
    <property type="match status" value="1"/>
</dbReference>
<proteinExistence type="predicted"/>
<evidence type="ECO:0000256" key="4">
    <source>
        <dbReference type="ARBA" id="ARBA00023125"/>
    </source>
</evidence>
<dbReference type="InterPro" id="IPR036236">
    <property type="entry name" value="Znf_C2H2_sf"/>
</dbReference>
<dbReference type="GO" id="GO:0003677">
    <property type="term" value="F:DNA binding"/>
    <property type="evidence" value="ECO:0007669"/>
    <property type="project" value="UniProtKB-KW"/>
</dbReference>
<dbReference type="CDD" id="cd12148">
    <property type="entry name" value="fungal_TF_MHR"/>
    <property type="match status" value="1"/>
</dbReference>
<dbReference type="Gene3D" id="3.30.160.60">
    <property type="entry name" value="Classic Zinc Finger"/>
    <property type="match status" value="1"/>
</dbReference>
<dbReference type="GO" id="GO:0008270">
    <property type="term" value="F:zinc ion binding"/>
    <property type="evidence" value="ECO:0007669"/>
    <property type="project" value="UniProtKB-KW"/>
</dbReference>
<dbReference type="SUPFAM" id="SSF57701">
    <property type="entry name" value="Zn2/Cys6 DNA-binding domain"/>
    <property type="match status" value="1"/>
</dbReference>
<feature type="domain" description="C2H2-type" evidence="9">
    <location>
        <begin position="18"/>
        <end position="45"/>
    </location>
</feature>
<dbReference type="EMBL" id="CDMC01000003">
    <property type="protein sequence ID" value="CEL03658.1"/>
    <property type="molecule type" value="Genomic_DNA"/>
</dbReference>
<evidence type="ECO:0000256" key="2">
    <source>
        <dbReference type="ARBA" id="ARBA00022833"/>
    </source>
</evidence>
<dbReference type="PROSITE" id="PS50157">
    <property type="entry name" value="ZINC_FINGER_C2H2_2"/>
    <property type="match status" value="2"/>
</dbReference>
<dbReference type="SMART" id="SM00066">
    <property type="entry name" value="GAL4"/>
    <property type="match status" value="1"/>
</dbReference>
<dbReference type="AlphaFoldDB" id="A0A0U5C5Z4"/>
<dbReference type="OrthoDB" id="40579at2759"/>
<accession>A0A0U5C5Z4</accession>
<keyword evidence="7" id="KW-0863">Zinc-finger</keyword>
<keyword evidence="1" id="KW-0479">Metal-binding</keyword>
<dbReference type="Pfam" id="PF00096">
    <property type="entry name" value="zf-C2H2"/>
    <property type="match status" value="2"/>
</dbReference>
<keyword evidence="5" id="KW-0804">Transcription</keyword>
<evidence type="ECO:0000259" key="9">
    <source>
        <dbReference type="PROSITE" id="PS50157"/>
    </source>
</evidence>
<dbReference type="Pfam" id="PF04082">
    <property type="entry name" value="Fungal_trans"/>
    <property type="match status" value="1"/>
</dbReference>
<evidence type="ECO:0000256" key="6">
    <source>
        <dbReference type="ARBA" id="ARBA00023242"/>
    </source>
</evidence>
<reference evidence="11" key="1">
    <citation type="journal article" date="2016" name="Genome Announc.">
        <title>Draft genome sequences of fungus Aspergillus calidoustus.</title>
        <authorList>
            <person name="Horn F."/>
            <person name="Linde J."/>
            <person name="Mattern D.J."/>
            <person name="Walther G."/>
            <person name="Guthke R."/>
            <person name="Scherlach K."/>
            <person name="Martin K."/>
            <person name="Brakhage A.A."/>
            <person name="Petzke L."/>
            <person name="Valiante V."/>
        </authorList>
    </citation>
    <scope>NUCLEOTIDE SEQUENCE [LARGE SCALE GENOMIC DNA]</scope>
    <source>
        <strain evidence="11">SF006504</strain>
    </source>
</reference>
<protein>
    <submittedName>
        <fullName evidence="10">Uncharacterized protein</fullName>
    </submittedName>
</protein>
<dbReference type="InterPro" id="IPR013087">
    <property type="entry name" value="Znf_C2H2_type"/>
</dbReference>
<keyword evidence="4" id="KW-0238">DNA-binding</keyword>
<dbReference type="GO" id="GO:0000981">
    <property type="term" value="F:DNA-binding transcription factor activity, RNA polymerase II-specific"/>
    <property type="evidence" value="ECO:0007669"/>
    <property type="project" value="InterPro"/>
</dbReference>
<sequence length="824" mass="91995">MSPSPTPESPAGPKQGQNWCSECQRSFDRSDHFARHIQSHQDLRQFQCPWCPKCFNRGDLLHRHKQIHSRRRDGVQYAARASRACRNCVQSKAKCTDHKPCKRCASKGLTCETAVRSRKRSHSNPPQAIIATPEAAPDVQPQDFAQVHATPSGIEPGSVADPGPDPVFHSMRGYSIFDSFFQPSDSFELDATCFDLDLETLQVLTLPPSRDLAQGDVQLLNQPSPASSRFEFFKRSPWLWTPVRVDHAYAGQQNLGVNESAVDSSFGLQERLYFQNSLTNKPVDSACRDRILYMIFQTAKFPSISLQSFPSAHFLDRMVQVYFGWNDLQSASWVHSSSFVPTECTTELLGLIIAAGSTSISIPTVWKMGYALQERSRLSLSASIESDNSRVRELQIMQAYLLWVSMGLWSGFKRNMEISESFLGAPMTMLRRCGSFARHPYAQTPRPYVTDDDEILHAKWIAWVHQESLKRTAVFALITDLRCSMAYLRPPTCSLTELSCPLPAARDIWLAPSAVAWRDAILTKPPMGDKEVPSWAAIMEDGSLLAGLETHYDTGLISLAIVHGFWSQVWGYHESLRFFRHKSSHASQARTMLWLSCQQQDLAQCLVASQHELFKYALDPAQFQIISEFCLMALNVSPRELQLFAGRLGEEEAETTHQILQQWMIGPEFRAAVWHAGQIFRLARTLPLTQLREFCAICLYQASLTLWAYGLLSKASHTLSTSAPTVGDQIEELQVRVDGLESAASTAFVALGRGIAGISLGLHKAFCPLTDVENVMRGACDIYRDNFGLDTASLPPLLESLITLMTDLGSISSDTLTTALSLNG</sequence>
<dbReference type="PANTHER" id="PTHR47660">
    <property type="entry name" value="TRANSCRIPTION FACTOR WITH C2H2 AND ZN(2)-CYS(6) DNA BINDING DOMAIN (EUROFUNG)-RELATED-RELATED"/>
    <property type="match status" value="1"/>
</dbReference>
<organism evidence="10 11">
    <name type="scientific">Aspergillus calidoustus</name>
    <dbReference type="NCBI Taxonomy" id="454130"/>
    <lineage>
        <taxon>Eukaryota</taxon>
        <taxon>Fungi</taxon>
        <taxon>Dikarya</taxon>
        <taxon>Ascomycota</taxon>
        <taxon>Pezizomycotina</taxon>
        <taxon>Eurotiomycetes</taxon>
        <taxon>Eurotiomycetidae</taxon>
        <taxon>Eurotiales</taxon>
        <taxon>Aspergillaceae</taxon>
        <taxon>Aspergillus</taxon>
        <taxon>Aspergillus subgen. Nidulantes</taxon>
    </lineage>
</organism>
<dbReference type="GO" id="GO:0006351">
    <property type="term" value="P:DNA-templated transcription"/>
    <property type="evidence" value="ECO:0007669"/>
    <property type="project" value="InterPro"/>
</dbReference>
<evidence type="ECO:0000259" key="8">
    <source>
        <dbReference type="PROSITE" id="PS50048"/>
    </source>
</evidence>
<dbReference type="InterPro" id="IPR007219">
    <property type="entry name" value="XnlR_reg_dom"/>
</dbReference>
<keyword evidence="3" id="KW-0805">Transcription regulation</keyword>
<dbReference type="InterPro" id="IPR001138">
    <property type="entry name" value="Zn2Cys6_DnaBD"/>
</dbReference>
<evidence type="ECO:0000313" key="10">
    <source>
        <dbReference type="EMBL" id="CEL03658.1"/>
    </source>
</evidence>
<keyword evidence="11" id="KW-1185">Reference proteome</keyword>
<dbReference type="SMART" id="SM00355">
    <property type="entry name" value="ZnF_C2H2"/>
    <property type="match status" value="2"/>
</dbReference>
<keyword evidence="6" id="KW-0539">Nucleus</keyword>
<evidence type="ECO:0000256" key="5">
    <source>
        <dbReference type="ARBA" id="ARBA00023163"/>
    </source>
</evidence>
<dbReference type="InterPro" id="IPR036864">
    <property type="entry name" value="Zn2-C6_fun-type_DNA-bd_sf"/>
</dbReference>
<feature type="domain" description="Zn(2)-C6 fungal-type" evidence="8">
    <location>
        <begin position="84"/>
        <end position="113"/>
    </location>
</feature>
<evidence type="ECO:0000256" key="1">
    <source>
        <dbReference type="ARBA" id="ARBA00022723"/>
    </source>
</evidence>
<evidence type="ECO:0000313" key="11">
    <source>
        <dbReference type="Proteomes" id="UP000054771"/>
    </source>
</evidence>
<dbReference type="SUPFAM" id="SSF57667">
    <property type="entry name" value="beta-beta-alpha zinc fingers"/>
    <property type="match status" value="1"/>
</dbReference>